<accession>A0AAU0F0H2</accession>
<evidence type="ECO:0000313" key="1">
    <source>
        <dbReference type="EMBL" id="WOC52219.1"/>
    </source>
</evidence>
<gene>
    <name evidence="1" type="ORF">BPO_1572</name>
</gene>
<dbReference type="KEGG" id="bpor:BPO_1572"/>
<dbReference type="Proteomes" id="UP001432059">
    <property type="component" value="Chromosome"/>
</dbReference>
<reference evidence="1" key="1">
    <citation type="submission" date="2023-10" db="EMBL/GenBank/DDBJ databases">
        <title>Characterization and whole genome sequencing of a novel strain of Bergeyella porcorum QD2021 isolated from pig.</title>
        <authorList>
            <person name="Liu G."/>
            <person name="Chen C."/>
            <person name="Han X."/>
        </authorList>
    </citation>
    <scope>NUCLEOTIDE SEQUENCE</scope>
    <source>
        <strain evidence="1">QD2021</strain>
    </source>
</reference>
<dbReference type="RefSeq" id="WP_327983719.1">
    <property type="nucleotide sequence ID" value="NZ_CP136426.1"/>
</dbReference>
<dbReference type="EMBL" id="CP136426">
    <property type="protein sequence ID" value="WOC52219.1"/>
    <property type="molecule type" value="Genomic_DNA"/>
</dbReference>
<sequence length="413" mass="48535">MKAITLDIFQFNNWYRFNQKSISNDMIIDFSLENQDFISKTGMFEEEHDIFFAQLPDEIEHFKIGTNIYNLPIDEIKSIIPLTEQGRSILSKRISDIKLSNPIKPTIAEKIISQRNLISSEQGGNMVLSIFSINEDIINPYKEDFLNAVKIYPQKNETFLSSIISYERTQPFPRLNSGFIFDTGSLLKGNKDLEQYLKVLSLFCKENENNENVFSAFLKEYQNSKELKELNRSIQLSPYQEEINALLIIALFFKFRYLIRDKRHFDFQKEAQIYLSKNEIQKEISIALSWVGLFFGIKEFRDMYYQQNLGILKSKEVILEPSKINDELDIISDKKEFNAEEVIEKLKEELNNSKIKAIQPQKKLIDTYKIKNNILKDLQEDLNLEISNLKKHGKNFTKEDFISLVEKVCRIYQ</sequence>
<organism evidence="1 2">
    <name type="scientific">Bergeyella porcorum</name>
    <dbReference type="NCBI Taxonomy" id="1735111"/>
    <lineage>
        <taxon>Bacteria</taxon>
        <taxon>Pseudomonadati</taxon>
        <taxon>Bacteroidota</taxon>
        <taxon>Flavobacteriia</taxon>
        <taxon>Flavobacteriales</taxon>
        <taxon>Weeksellaceae</taxon>
        <taxon>Bergeyella</taxon>
    </lineage>
</organism>
<evidence type="ECO:0000313" key="2">
    <source>
        <dbReference type="Proteomes" id="UP001432059"/>
    </source>
</evidence>
<name>A0AAU0F0H2_9FLAO</name>
<keyword evidence="2" id="KW-1185">Reference proteome</keyword>
<proteinExistence type="predicted"/>
<protein>
    <submittedName>
        <fullName evidence="1">Uncharacterized protein</fullName>
    </submittedName>
</protein>
<dbReference type="AlphaFoldDB" id="A0AAU0F0H2"/>